<evidence type="ECO:0008006" key="4">
    <source>
        <dbReference type="Google" id="ProtNLM"/>
    </source>
</evidence>
<organism evidence="2 3">
    <name type="scientific">[Emmonsia] crescens</name>
    <dbReference type="NCBI Taxonomy" id="73230"/>
    <lineage>
        <taxon>Eukaryota</taxon>
        <taxon>Fungi</taxon>
        <taxon>Dikarya</taxon>
        <taxon>Ascomycota</taxon>
        <taxon>Pezizomycotina</taxon>
        <taxon>Eurotiomycetes</taxon>
        <taxon>Eurotiomycetidae</taxon>
        <taxon>Onygenales</taxon>
        <taxon>Ajellomycetaceae</taxon>
        <taxon>Emergomyces</taxon>
    </lineage>
</organism>
<dbReference type="EMBL" id="PDND01000129">
    <property type="protein sequence ID" value="PGH31398.1"/>
    <property type="molecule type" value="Genomic_DNA"/>
</dbReference>
<dbReference type="AlphaFoldDB" id="A0A2B7ZE23"/>
<reference evidence="2 3" key="1">
    <citation type="submission" date="2017-10" db="EMBL/GenBank/DDBJ databases">
        <title>Comparative genomics in systemic dimorphic fungi from Ajellomycetaceae.</title>
        <authorList>
            <person name="Munoz J.F."/>
            <person name="Mcewen J.G."/>
            <person name="Clay O.K."/>
            <person name="Cuomo C.A."/>
        </authorList>
    </citation>
    <scope>NUCLEOTIDE SEQUENCE [LARGE SCALE GENOMIC DNA]</scope>
    <source>
        <strain evidence="2 3">UAMH4076</strain>
    </source>
</reference>
<accession>A0A2B7ZE23</accession>
<evidence type="ECO:0000256" key="1">
    <source>
        <dbReference type="SAM" id="Coils"/>
    </source>
</evidence>
<evidence type="ECO:0000313" key="2">
    <source>
        <dbReference type="EMBL" id="PGH31398.1"/>
    </source>
</evidence>
<comment type="caution">
    <text evidence="2">The sequence shown here is derived from an EMBL/GenBank/DDBJ whole genome shotgun (WGS) entry which is preliminary data.</text>
</comment>
<keyword evidence="3" id="KW-1185">Reference proteome</keyword>
<feature type="coiled-coil region" evidence="1">
    <location>
        <begin position="206"/>
        <end position="233"/>
    </location>
</feature>
<gene>
    <name evidence="2" type="ORF">GX50_05816</name>
</gene>
<dbReference type="Proteomes" id="UP000226031">
    <property type="component" value="Unassembled WGS sequence"/>
</dbReference>
<proteinExistence type="predicted"/>
<sequence>MVASCAACTVELTTNHAYMIFREETKAIRSARDFKTVQQDKDSQQGFSVYLHTRPVPHLTTLPMDASRGQQHGNTGGNVSAADSPQYHVGDELHRVNTARSPNNFDHRSISPAKEYRSVNDVLHQFDTGVCEERSMPSRIGRGDCARCKASDEADNGPLTQFSLKARGLRCITGPLNPTSCTNCNKIKVPCIDTVSALHESRPHKEAGCIREINKLKQRVQQIEQQQEAIIGLFAGHGPGGGFQPKRGELTIFGRIVEFNNVIARESDHCKLARNGERHQQLPSLVRPITSVLKQILKSKLTSSTTWIGPVPVYHSHGKYANMQFSPALVGNAQAPVMDYNPAGNSFTTQSARNITFGSEVLEARQSNPLGGTVHWEQLFEQSSQFANDGPDDIE</sequence>
<name>A0A2B7ZE23_9EURO</name>
<protein>
    <recommendedName>
        <fullName evidence="4">Zn(2)-C6 fungal-type domain-containing protein</fullName>
    </recommendedName>
</protein>
<keyword evidence="1" id="KW-0175">Coiled coil</keyword>
<evidence type="ECO:0000313" key="3">
    <source>
        <dbReference type="Proteomes" id="UP000226031"/>
    </source>
</evidence>